<dbReference type="GO" id="GO:0042026">
    <property type="term" value="P:protein refolding"/>
    <property type="evidence" value="ECO:0007669"/>
    <property type="project" value="TreeGrafter"/>
</dbReference>
<dbReference type="GO" id="GO:0051082">
    <property type="term" value="F:unfolded protein binding"/>
    <property type="evidence" value="ECO:0007669"/>
    <property type="project" value="TreeGrafter"/>
</dbReference>
<dbReference type="Proteomes" id="UP000030750">
    <property type="component" value="Unassembled WGS sequence"/>
</dbReference>
<evidence type="ECO:0000259" key="2">
    <source>
        <dbReference type="PROSITE" id="PS50076"/>
    </source>
</evidence>
<gene>
    <name evidence="3" type="ORF">EBH_0025780</name>
</gene>
<dbReference type="EMBL" id="HG711635">
    <property type="protein sequence ID" value="CDJ49370.1"/>
    <property type="molecule type" value="Genomic_DNA"/>
</dbReference>
<feature type="domain" description="J" evidence="2">
    <location>
        <begin position="54"/>
        <end position="146"/>
    </location>
</feature>
<reference evidence="3" key="1">
    <citation type="submission" date="2013-10" db="EMBL/GenBank/DDBJ databases">
        <title>Genomic analysis of the causative agents of coccidiosis in chickens.</title>
        <authorList>
            <person name="Reid A.J."/>
            <person name="Blake D."/>
            <person name="Billington K."/>
            <person name="Browne H."/>
            <person name="Dunn M."/>
            <person name="Hung S."/>
            <person name="Kawahara F."/>
            <person name="Miranda-Saavedra D."/>
            <person name="Mourier T."/>
            <person name="Nagra H."/>
            <person name="Otto T.D."/>
            <person name="Rawlings N."/>
            <person name="Sanchez A."/>
            <person name="Sanders M."/>
            <person name="Subramaniam C."/>
            <person name="Tay Y."/>
            <person name="Dear P."/>
            <person name="Doerig C."/>
            <person name="Gruber A."/>
            <person name="Parkinson J."/>
            <person name="Shirley M."/>
            <person name="Wan K.L."/>
            <person name="Berriman M."/>
            <person name="Tomley F."/>
            <person name="Pain A."/>
        </authorList>
    </citation>
    <scope>NUCLEOTIDE SEQUENCE [LARGE SCALE GENOMIC DNA]</scope>
    <source>
        <strain evidence="3">Houghton</strain>
    </source>
</reference>
<keyword evidence="1" id="KW-0812">Transmembrane</keyword>
<keyword evidence="4" id="KW-1185">Reference proteome</keyword>
<feature type="transmembrane region" description="Helical" evidence="1">
    <location>
        <begin position="193"/>
        <end position="220"/>
    </location>
</feature>
<keyword evidence="1" id="KW-1133">Transmembrane helix</keyword>
<feature type="transmembrane region" description="Helical" evidence="1">
    <location>
        <begin position="422"/>
        <end position="440"/>
    </location>
</feature>
<sequence>MEDIFFHMLFVVPLTRWITSVERPWNRKSTKVGATIALVALFAIGILQSSRPPNHFETIGVPPNAPPRVVSSAYRKLSLAYHPDKNPSMEAKEMFAKIREAHEVISGEKRRDSFCLSLCLIMTCSFLRAHEVISGEKRRDSFCRFGDFSSEGSVGSENFFEVLLVAVFHCLIPLIFGYLHTFGETSTASRQFFCCYLGLVFAAELLLRFDACAFSLFSFLPFFRSLLPFEKVLLLHSWVALVLNALLLLSPDFSDQAEELQEEVCRHLLKSALDNITQLEAFLEVAESVMLKSGQLQQRVRWARPQQLAAESAAAAAAAAAAAGAGGGEAAAAGAADAAAERFMRKLAARREEQQLLRQRAKEDAEVCGVLAKIKFKENPEGLVVEGLLTREECTTYGFDEKRRELVKLLDRCEEEAERGSGVSLGTIIFFLMIFIRWYSS</sequence>
<dbReference type="PRINTS" id="PR00625">
    <property type="entry name" value="JDOMAIN"/>
</dbReference>
<dbReference type="AlphaFoldDB" id="U6LNJ2"/>
<reference evidence="3" key="2">
    <citation type="submission" date="2013-10" db="EMBL/GenBank/DDBJ databases">
        <authorList>
            <person name="Aslett M."/>
        </authorList>
    </citation>
    <scope>NUCLEOTIDE SEQUENCE [LARGE SCALE GENOMIC DNA]</scope>
    <source>
        <strain evidence="3">Houghton</strain>
    </source>
</reference>
<dbReference type="OrthoDB" id="10250354at2759"/>
<dbReference type="CDD" id="cd06257">
    <property type="entry name" value="DnaJ"/>
    <property type="match status" value="1"/>
</dbReference>
<evidence type="ECO:0000256" key="1">
    <source>
        <dbReference type="SAM" id="Phobius"/>
    </source>
</evidence>
<dbReference type="Pfam" id="PF00226">
    <property type="entry name" value="DnaJ"/>
    <property type="match status" value="1"/>
</dbReference>
<proteinExistence type="predicted"/>
<feature type="transmembrane region" description="Helical" evidence="1">
    <location>
        <begin position="159"/>
        <end position="181"/>
    </location>
</feature>
<dbReference type="SUPFAM" id="SSF46565">
    <property type="entry name" value="Chaperone J-domain"/>
    <property type="match status" value="1"/>
</dbReference>
<dbReference type="PROSITE" id="PS50076">
    <property type="entry name" value="DNAJ_2"/>
    <property type="match status" value="1"/>
</dbReference>
<keyword evidence="1" id="KW-0472">Membrane</keyword>
<feature type="transmembrane region" description="Helical" evidence="1">
    <location>
        <begin position="232"/>
        <end position="249"/>
    </location>
</feature>
<organism evidence="3 4">
    <name type="scientific">Eimeria brunetti</name>
    <dbReference type="NCBI Taxonomy" id="51314"/>
    <lineage>
        <taxon>Eukaryota</taxon>
        <taxon>Sar</taxon>
        <taxon>Alveolata</taxon>
        <taxon>Apicomplexa</taxon>
        <taxon>Conoidasida</taxon>
        <taxon>Coccidia</taxon>
        <taxon>Eucoccidiorida</taxon>
        <taxon>Eimeriorina</taxon>
        <taxon>Eimeriidae</taxon>
        <taxon>Eimeria</taxon>
    </lineage>
</organism>
<evidence type="ECO:0000313" key="3">
    <source>
        <dbReference type="EMBL" id="CDJ49370.1"/>
    </source>
</evidence>
<dbReference type="InterPro" id="IPR001623">
    <property type="entry name" value="DnaJ_domain"/>
</dbReference>
<dbReference type="InterPro" id="IPR036869">
    <property type="entry name" value="J_dom_sf"/>
</dbReference>
<dbReference type="PANTHER" id="PTHR43096">
    <property type="entry name" value="DNAJ HOMOLOG 1, MITOCHONDRIAL-RELATED"/>
    <property type="match status" value="1"/>
</dbReference>
<name>U6LNJ2_9EIME</name>
<dbReference type="PANTHER" id="PTHR43096:SF10">
    <property type="entry name" value="CHAPERONE PROTEIN DNAJ A6, CHLOROPLASTIC"/>
    <property type="match status" value="1"/>
</dbReference>
<dbReference type="SMART" id="SM00271">
    <property type="entry name" value="DnaJ"/>
    <property type="match status" value="1"/>
</dbReference>
<protein>
    <submittedName>
        <fullName evidence="3">DnaJ domain-containing protein, related, related</fullName>
    </submittedName>
</protein>
<dbReference type="GO" id="GO:0005737">
    <property type="term" value="C:cytoplasm"/>
    <property type="evidence" value="ECO:0007669"/>
    <property type="project" value="TreeGrafter"/>
</dbReference>
<evidence type="ECO:0000313" key="4">
    <source>
        <dbReference type="Proteomes" id="UP000030750"/>
    </source>
</evidence>
<accession>U6LNJ2</accession>
<dbReference type="VEuPathDB" id="ToxoDB:EBH_0025780"/>
<dbReference type="Gene3D" id="1.10.287.110">
    <property type="entry name" value="DnaJ domain"/>
    <property type="match status" value="1"/>
</dbReference>